<feature type="region of interest" description="Disordered" evidence="1">
    <location>
        <begin position="72"/>
        <end position="93"/>
    </location>
</feature>
<accession>M5G6N5</accession>
<organism evidence="3 4">
    <name type="scientific">Dacryopinax primogenitus (strain DJM 731)</name>
    <name type="common">Brown rot fungus</name>
    <dbReference type="NCBI Taxonomy" id="1858805"/>
    <lineage>
        <taxon>Eukaryota</taxon>
        <taxon>Fungi</taxon>
        <taxon>Dikarya</taxon>
        <taxon>Basidiomycota</taxon>
        <taxon>Agaricomycotina</taxon>
        <taxon>Dacrymycetes</taxon>
        <taxon>Dacrymycetales</taxon>
        <taxon>Dacrymycetaceae</taxon>
        <taxon>Dacryopinax</taxon>
    </lineage>
</organism>
<reference evidence="3 4" key="1">
    <citation type="journal article" date="2012" name="Science">
        <title>The Paleozoic origin of enzymatic lignin decomposition reconstructed from 31 fungal genomes.</title>
        <authorList>
            <person name="Floudas D."/>
            <person name="Binder M."/>
            <person name="Riley R."/>
            <person name="Barry K."/>
            <person name="Blanchette R.A."/>
            <person name="Henrissat B."/>
            <person name="Martinez A.T."/>
            <person name="Otillar R."/>
            <person name="Spatafora J.W."/>
            <person name="Yadav J.S."/>
            <person name="Aerts A."/>
            <person name="Benoit I."/>
            <person name="Boyd A."/>
            <person name="Carlson A."/>
            <person name="Copeland A."/>
            <person name="Coutinho P.M."/>
            <person name="de Vries R.P."/>
            <person name="Ferreira P."/>
            <person name="Findley K."/>
            <person name="Foster B."/>
            <person name="Gaskell J."/>
            <person name="Glotzer D."/>
            <person name="Gorecki P."/>
            <person name="Heitman J."/>
            <person name="Hesse C."/>
            <person name="Hori C."/>
            <person name="Igarashi K."/>
            <person name="Jurgens J.A."/>
            <person name="Kallen N."/>
            <person name="Kersten P."/>
            <person name="Kohler A."/>
            <person name="Kuees U."/>
            <person name="Kumar T.K.A."/>
            <person name="Kuo A."/>
            <person name="LaButti K."/>
            <person name="Larrondo L.F."/>
            <person name="Lindquist E."/>
            <person name="Ling A."/>
            <person name="Lombard V."/>
            <person name="Lucas S."/>
            <person name="Lundell T."/>
            <person name="Martin R."/>
            <person name="McLaughlin D.J."/>
            <person name="Morgenstern I."/>
            <person name="Morin E."/>
            <person name="Murat C."/>
            <person name="Nagy L.G."/>
            <person name="Nolan M."/>
            <person name="Ohm R.A."/>
            <person name="Patyshakuliyeva A."/>
            <person name="Rokas A."/>
            <person name="Ruiz-Duenas F.J."/>
            <person name="Sabat G."/>
            <person name="Salamov A."/>
            <person name="Samejima M."/>
            <person name="Schmutz J."/>
            <person name="Slot J.C."/>
            <person name="St John F."/>
            <person name="Stenlid J."/>
            <person name="Sun H."/>
            <person name="Sun S."/>
            <person name="Syed K."/>
            <person name="Tsang A."/>
            <person name="Wiebenga A."/>
            <person name="Young D."/>
            <person name="Pisabarro A."/>
            <person name="Eastwood D.C."/>
            <person name="Martin F."/>
            <person name="Cullen D."/>
            <person name="Grigoriev I.V."/>
            <person name="Hibbett D.S."/>
        </authorList>
    </citation>
    <scope>NUCLEOTIDE SEQUENCE [LARGE SCALE GENOMIC DNA]</scope>
    <source>
        <strain evidence="3 4">DJM-731 SS1</strain>
    </source>
</reference>
<dbReference type="EMBL" id="JH795859">
    <property type="protein sequence ID" value="EJU03870.1"/>
    <property type="molecule type" value="Genomic_DNA"/>
</dbReference>
<feature type="non-terminal residue" evidence="3">
    <location>
        <position position="279"/>
    </location>
</feature>
<feature type="compositionally biased region" description="Low complexity" evidence="1">
    <location>
        <begin position="82"/>
        <end position="93"/>
    </location>
</feature>
<feature type="region of interest" description="Disordered" evidence="1">
    <location>
        <begin position="220"/>
        <end position="279"/>
    </location>
</feature>
<dbReference type="GeneID" id="63687389"/>
<feature type="compositionally biased region" description="Low complexity" evidence="1">
    <location>
        <begin position="224"/>
        <end position="272"/>
    </location>
</feature>
<evidence type="ECO:0000256" key="2">
    <source>
        <dbReference type="SAM" id="Phobius"/>
    </source>
</evidence>
<protein>
    <submittedName>
        <fullName evidence="3">Uncharacterized protein</fullName>
    </submittedName>
</protein>
<dbReference type="AlphaFoldDB" id="M5G6N5"/>
<keyword evidence="4" id="KW-1185">Reference proteome</keyword>
<evidence type="ECO:0000313" key="4">
    <source>
        <dbReference type="Proteomes" id="UP000030653"/>
    </source>
</evidence>
<keyword evidence="2" id="KW-0812">Transmembrane</keyword>
<evidence type="ECO:0000313" key="3">
    <source>
        <dbReference type="EMBL" id="EJU03870.1"/>
    </source>
</evidence>
<feature type="compositionally biased region" description="Pro residues" evidence="1">
    <location>
        <begin position="14"/>
        <end position="30"/>
    </location>
</feature>
<keyword evidence="2" id="KW-1133">Transmembrane helix</keyword>
<dbReference type="RefSeq" id="XP_040630764.1">
    <property type="nucleotide sequence ID" value="XM_040772327.1"/>
</dbReference>
<gene>
    <name evidence="3" type="ORF">DACRYDRAFT_21289</name>
</gene>
<feature type="transmembrane region" description="Helical" evidence="2">
    <location>
        <begin position="130"/>
        <end position="151"/>
    </location>
</feature>
<feature type="region of interest" description="Disordered" evidence="1">
    <location>
        <begin position="1"/>
        <end position="39"/>
    </location>
</feature>
<sequence>MAAFVASVAHPHAHPPPPPAQPQPFLPPPSAVGTAQYPPLSAPVGNTVPTYLSLPPAQPVALPVAPPGAQVVKPVPPPPAPTNASSSPSTNTSPAPLTPLHIAAYALQPWCWRTSRPPASIARVTLRNNFVALSIVGVAWYLGIWGLLWEVVGNLAGEGTEMVLKRLLLLSLLANIAESAYTLSYPPPLSEPLAGTVPSYKPSSLSPAHRKLIERSLSDLPQTSSSPFFSPSRSSLSRSSSLSFSRSPHSLRSSSLPSSVSFSSSLASTLRSADLSDPL</sequence>
<dbReference type="OrthoDB" id="10388317at2759"/>
<evidence type="ECO:0000256" key="1">
    <source>
        <dbReference type="SAM" id="MobiDB-lite"/>
    </source>
</evidence>
<dbReference type="Proteomes" id="UP000030653">
    <property type="component" value="Unassembled WGS sequence"/>
</dbReference>
<dbReference type="HOGENOM" id="CLU_999458_0_0_1"/>
<name>M5G6N5_DACPD</name>
<feature type="compositionally biased region" description="Low complexity" evidence="1">
    <location>
        <begin position="1"/>
        <end position="10"/>
    </location>
</feature>
<keyword evidence="2" id="KW-0472">Membrane</keyword>
<proteinExistence type="predicted"/>